<protein>
    <recommendedName>
        <fullName evidence="1">Putative Se/S carrier protein-like domain-containing protein</fullName>
    </recommendedName>
</protein>
<reference evidence="2 3" key="1">
    <citation type="journal article" date="2016" name="Nat. Commun.">
        <title>Thousands of microbial genomes shed light on interconnected biogeochemical processes in an aquifer system.</title>
        <authorList>
            <person name="Anantharaman K."/>
            <person name="Brown C.T."/>
            <person name="Hug L.A."/>
            <person name="Sharon I."/>
            <person name="Castelle C.J."/>
            <person name="Probst A.J."/>
            <person name="Thomas B.C."/>
            <person name="Singh A."/>
            <person name="Wilkins M.J."/>
            <person name="Karaoz U."/>
            <person name="Brodie E.L."/>
            <person name="Williams K.H."/>
            <person name="Hubbard S.S."/>
            <person name="Banfield J.F."/>
        </authorList>
    </citation>
    <scope>NUCLEOTIDE SEQUENCE [LARGE SCALE GENOMIC DNA]</scope>
</reference>
<evidence type="ECO:0000259" key="1">
    <source>
        <dbReference type="Pfam" id="PF11823"/>
    </source>
</evidence>
<dbReference type="Proteomes" id="UP000178435">
    <property type="component" value="Unassembled WGS sequence"/>
</dbReference>
<dbReference type="InterPro" id="IPR021778">
    <property type="entry name" value="Se/S_carrier-like"/>
</dbReference>
<accession>A0A1F7S2K8</accession>
<comment type="caution">
    <text evidence="2">The sequence shown here is derived from an EMBL/GenBank/DDBJ whole genome shotgun (WGS) entry which is preliminary data.</text>
</comment>
<dbReference type="AlphaFoldDB" id="A0A1F7S2K8"/>
<dbReference type="EMBL" id="MGDF01000012">
    <property type="protein sequence ID" value="OGL47484.1"/>
    <property type="molecule type" value="Genomic_DNA"/>
</dbReference>
<organism evidence="2 3">
    <name type="scientific">Candidatus Schekmanbacteria bacterium RBG_16_38_11</name>
    <dbReference type="NCBI Taxonomy" id="1817880"/>
    <lineage>
        <taxon>Bacteria</taxon>
        <taxon>Candidatus Schekmaniibacteriota</taxon>
    </lineage>
</organism>
<sequence length="83" mass="9525">MIMAENLVLILHTTHDTMRVEKILKENKIKHSLIQKPGKINPGCGIAISFFREDKDKLKKLLEDDGIDYEGIYSVEGEELIQE</sequence>
<dbReference type="Pfam" id="PF11823">
    <property type="entry name" value="Se_S_carrier"/>
    <property type="match status" value="1"/>
</dbReference>
<proteinExistence type="predicted"/>
<gene>
    <name evidence="2" type="ORF">A2149_03375</name>
</gene>
<evidence type="ECO:0000313" key="3">
    <source>
        <dbReference type="Proteomes" id="UP000178435"/>
    </source>
</evidence>
<evidence type="ECO:0000313" key="2">
    <source>
        <dbReference type="EMBL" id="OGL47484.1"/>
    </source>
</evidence>
<feature type="domain" description="Putative Se/S carrier protein-like" evidence="1">
    <location>
        <begin position="7"/>
        <end position="74"/>
    </location>
</feature>
<name>A0A1F7S2K8_9BACT</name>